<protein>
    <submittedName>
        <fullName evidence="8">Copper resistance protein CopD</fullName>
    </submittedName>
</protein>
<keyword evidence="2" id="KW-1003">Cell membrane</keyword>
<dbReference type="AlphaFoldDB" id="A0A5C4M415"/>
<evidence type="ECO:0000313" key="8">
    <source>
        <dbReference type="EMBL" id="TNC27337.1"/>
    </source>
</evidence>
<feature type="transmembrane region" description="Helical" evidence="6">
    <location>
        <begin position="309"/>
        <end position="332"/>
    </location>
</feature>
<reference evidence="8 9" key="1">
    <citation type="submission" date="2019-06" db="EMBL/GenBank/DDBJ databases">
        <title>Amycolatopsis alkalitolerans sp. nov., isolated from Gastrodia elata Blume.</title>
        <authorList>
            <person name="Narsing Rao M.P."/>
            <person name="Li W.J."/>
        </authorList>
    </citation>
    <scope>NUCLEOTIDE SEQUENCE [LARGE SCALE GENOMIC DNA]</scope>
    <source>
        <strain evidence="8 9">SYSUP0005</strain>
    </source>
</reference>
<dbReference type="EMBL" id="VDFW01000006">
    <property type="protein sequence ID" value="TNC27337.1"/>
    <property type="molecule type" value="Genomic_DNA"/>
</dbReference>
<evidence type="ECO:0000313" key="9">
    <source>
        <dbReference type="Proteomes" id="UP000305546"/>
    </source>
</evidence>
<dbReference type="OrthoDB" id="3518068at2"/>
<dbReference type="Pfam" id="PF05425">
    <property type="entry name" value="CopD"/>
    <property type="match status" value="1"/>
</dbReference>
<feature type="transmembrane region" description="Helical" evidence="6">
    <location>
        <begin position="12"/>
        <end position="32"/>
    </location>
</feature>
<evidence type="ECO:0000259" key="7">
    <source>
        <dbReference type="Pfam" id="PF05425"/>
    </source>
</evidence>
<dbReference type="PANTHER" id="PTHR34820:SF4">
    <property type="entry name" value="INNER MEMBRANE PROTEIN YEBZ"/>
    <property type="match status" value="1"/>
</dbReference>
<accession>A0A5C4M415</accession>
<feature type="domain" description="Copper resistance protein D" evidence="7">
    <location>
        <begin position="228"/>
        <end position="332"/>
    </location>
</feature>
<keyword evidence="5 6" id="KW-0472">Membrane</keyword>
<dbReference type="RefSeq" id="WP_139096299.1">
    <property type="nucleotide sequence ID" value="NZ_VDFW01000006.1"/>
</dbReference>
<keyword evidence="9" id="KW-1185">Reference proteome</keyword>
<dbReference type="GO" id="GO:0005886">
    <property type="term" value="C:plasma membrane"/>
    <property type="evidence" value="ECO:0007669"/>
    <property type="project" value="UniProtKB-SubCell"/>
</dbReference>
<evidence type="ECO:0000256" key="3">
    <source>
        <dbReference type="ARBA" id="ARBA00022692"/>
    </source>
</evidence>
<feature type="transmembrane region" description="Helical" evidence="6">
    <location>
        <begin position="170"/>
        <end position="187"/>
    </location>
</feature>
<name>A0A5C4M415_9PSEU</name>
<dbReference type="Proteomes" id="UP000305546">
    <property type="component" value="Unassembled WGS sequence"/>
</dbReference>
<comment type="subcellular location">
    <subcellularLocation>
        <location evidence="1">Cell membrane</location>
        <topology evidence="1">Multi-pass membrane protein</topology>
    </subcellularLocation>
</comment>
<feature type="transmembrane region" description="Helical" evidence="6">
    <location>
        <begin position="132"/>
        <end position="158"/>
    </location>
</feature>
<evidence type="ECO:0000256" key="5">
    <source>
        <dbReference type="ARBA" id="ARBA00023136"/>
    </source>
</evidence>
<evidence type="ECO:0000256" key="1">
    <source>
        <dbReference type="ARBA" id="ARBA00004651"/>
    </source>
</evidence>
<feature type="transmembrane region" description="Helical" evidence="6">
    <location>
        <begin position="273"/>
        <end position="297"/>
    </location>
</feature>
<feature type="transmembrane region" description="Helical" evidence="6">
    <location>
        <begin position="93"/>
        <end position="112"/>
    </location>
</feature>
<dbReference type="GO" id="GO:0006825">
    <property type="term" value="P:copper ion transport"/>
    <property type="evidence" value="ECO:0007669"/>
    <property type="project" value="InterPro"/>
</dbReference>
<sequence>MSRAGATAPVRYSTLVATVTAALAGVLIGVALTTTAPVPGVANAGAVVSVAIPVVRVLLDLAAVITVGLCLLPVLVGYDRPKLTEPVLARARLAAFAAALVWAIAAVATLVLQTAEYRARTIGFGDIWDYVVHVGAGTALLAVAVLALAHAGVGMLALRHGEKVPAELRAGLGLFALLPLPVTGHASDWAHRDYTMISIELHVMSAVAWTGGLGAMAALLIGNRTLLARALPRFSKLATLCLALSVVTGLVNAGAEILLDPATGFWTALLTTAYGWLVLLKVLCAIVIGLLGATLRWRLLPRIVRHERTALATWASLELTTMGLAFGLAVVLTRAPIT</sequence>
<evidence type="ECO:0000256" key="2">
    <source>
        <dbReference type="ARBA" id="ARBA00022475"/>
    </source>
</evidence>
<feature type="transmembrane region" description="Helical" evidence="6">
    <location>
        <begin position="199"/>
        <end position="222"/>
    </location>
</feature>
<comment type="caution">
    <text evidence="8">The sequence shown here is derived from an EMBL/GenBank/DDBJ whole genome shotgun (WGS) entry which is preliminary data.</text>
</comment>
<organism evidence="8 9">
    <name type="scientific">Amycolatopsis alkalitolerans</name>
    <dbReference type="NCBI Taxonomy" id="2547244"/>
    <lineage>
        <taxon>Bacteria</taxon>
        <taxon>Bacillati</taxon>
        <taxon>Actinomycetota</taxon>
        <taxon>Actinomycetes</taxon>
        <taxon>Pseudonocardiales</taxon>
        <taxon>Pseudonocardiaceae</taxon>
        <taxon>Amycolatopsis</taxon>
    </lineage>
</organism>
<dbReference type="InterPro" id="IPR032694">
    <property type="entry name" value="CopC/D"/>
</dbReference>
<evidence type="ECO:0000256" key="6">
    <source>
        <dbReference type="SAM" id="Phobius"/>
    </source>
</evidence>
<keyword evidence="3 6" id="KW-0812">Transmembrane</keyword>
<dbReference type="PANTHER" id="PTHR34820">
    <property type="entry name" value="INNER MEMBRANE PROTEIN YEBZ"/>
    <property type="match status" value="1"/>
</dbReference>
<dbReference type="InterPro" id="IPR008457">
    <property type="entry name" value="Cu-R_CopD_dom"/>
</dbReference>
<evidence type="ECO:0000256" key="4">
    <source>
        <dbReference type="ARBA" id="ARBA00022989"/>
    </source>
</evidence>
<gene>
    <name evidence="8" type="ORF">FG385_09655</name>
</gene>
<feature type="transmembrane region" description="Helical" evidence="6">
    <location>
        <begin position="44"/>
        <end position="72"/>
    </location>
</feature>
<keyword evidence="4 6" id="KW-1133">Transmembrane helix</keyword>
<proteinExistence type="predicted"/>
<feature type="transmembrane region" description="Helical" evidence="6">
    <location>
        <begin position="234"/>
        <end position="253"/>
    </location>
</feature>